<dbReference type="AlphaFoldDB" id="A0A7X3SLU0"/>
<keyword evidence="2" id="KW-1185">Reference proteome</keyword>
<organism evidence="1 2">
    <name type="scientific">Sporofaciens musculi</name>
    <dbReference type="NCBI Taxonomy" id="2681861"/>
    <lineage>
        <taxon>Bacteria</taxon>
        <taxon>Bacillati</taxon>
        <taxon>Bacillota</taxon>
        <taxon>Clostridia</taxon>
        <taxon>Lachnospirales</taxon>
        <taxon>Lachnospiraceae</taxon>
        <taxon>Sporofaciens</taxon>
    </lineage>
</organism>
<dbReference type="RefSeq" id="WP_159756120.1">
    <property type="nucleotide sequence ID" value="NZ_CASSPE010000012.1"/>
</dbReference>
<evidence type="ECO:0000313" key="2">
    <source>
        <dbReference type="Proteomes" id="UP000460412"/>
    </source>
</evidence>
<protein>
    <submittedName>
        <fullName evidence="1">Uncharacterized protein</fullName>
    </submittedName>
</protein>
<comment type="caution">
    <text evidence="1">The sequence shown here is derived from an EMBL/GenBank/DDBJ whole genome shotgun (WGS) entry which is preliminary data.</text>
</comment>
<dbReference type="Proteomes" id="UP000460412">
    <property type="component" value="Unassembled WGS sequence"/>
</dbReference>
<gene>
    <name evidence="1" type="ORF">GN277_27085</name>
</gene>
<name>A0A7X3SLU0_9FIRM</name>
<proteinExistence type="predicted"/>
<dbReference type="InterPro" id="IPR036554">
    <property type="entry name" value="GHMP_kinase_C_sf"/>
</dbReference>
<reference evidence="1 2" key="1">
    <citation type="submission" date="2019-12" db="EMBL/GenBank/DDBJ databases">
        <title>Sporaefaciens musculi gen. nov., sp. nov., a novel bacterium isolated from the caecum of an obese mouse.</title>
        <authorList>
            <person name="Rasmussen T.S."/>
            <person name="Streidl T."/>
            <person name="Hitch T.C.A."/>
            <person name="Wortmann E."/>
            <person name="Deptula P."/>
            <person name="Hansen M."/>
            <person name="Nielsen D.S."/>
            <person name="Clavel T."/>
            <person name="Vogensen F.K."/>
        </authorList>
    </citation>
    <scope>NUCLEOTIDE SEQUENCE [LARGE SCALE GENOMIC DNA]</scope>
    <source>
        <strain evidence="1 2">WCA-9-b2</strain>
    </source>
</reference>
<sequence>MENQEELLTEVLKRVQRNYMHMVEIERVTKELGDAMSRNDQESIQLLMKMRQEEMEGFGETKQEIRLLIEAAGEDKEKIISWLRGEDKHQPENFEAGKIKELSCQVLQVLNRTIDIDKIINLKVTGKDSYYQSAQ</sequence>
<accession>A0A7X3SLU0</accession>
<dbReference type="SUPFAM" id="SSF55060">
    <property type="entry name" value="GHMP Kinase, C-terminal domain"/>
    <property type="match status" value="1"/>
</dbReference>
<dbReference type="EMBL" id="WUQX01000001">
    <property type="protein sequence ID" value="MXP78867.1"/>
    <property type="molecule type" value="Genomic_DNA"/>
</dbReference>
<evidence type="ECO:0000313" key="1">
    <source>
        <dbReference type="EMBL" id="MXP78867.1"/>
    </source>
</evidence>